<evidence type="ECO:0000313" key="2">
    <source>
        <dbReference type="EMBL" id="OMO88548.1"/>
    </source>
</evidence>
<protein>
    <submittedName>
        <fullName evidence="2">DNA repair protein RAD50-like protein</fullName>
    </submittedName>
</protein>
<proteinExistence type="predicted"/>
<dbReference type="AlphaFoldDB" id="A0A1R3J139"/>
<name>A0A1R3J139_9ROSI</name>
<keyword evidence="1" id="KW-0175">Coiled coil</keyword>
<reference evidence="3" key="1">
    <citation type="submission" date="2013-09" db="EMBL/GenBank/DDBJ databases">
        <title>Corchorus olitorius genome sequencing.</title>
        <authorList>
            <person name="Alam M."/>
            <person name="Haque M.S."/>
            <person name="Islam M.S."/>
            <person name="Emdad E.M."/>
            <person name="Islam M.M."/>
            <person name="Ahmed B."/>
            <person name="Halim A."/>
            <person name="Hossen Q.M.M."/>
            <person name="Hossain M.Z."/>
            <person name="Ahmed R."/>
            <person name="Khan M.M."/>
            <person name="Islam R."/>
            <person name="Rashid M.M."/>
            <person name="Khan S.A."/>
            <person name="Rahman M.S."/>
            <person name="Alam M."/>
            <person name="Yahiya A.S."/>
            <person name="Khan M.S."/>
            <person name="Azam M.S."/>
            <person name="Haque T."/>
            <person name="Lashkar M.Z.H."/>
            <person name="Akhand A.I."/>
            <person name="Morshed G."/>
            <person name="Roy S."/>
            <person name="Uddin K.S."/>
            <person name="Rabeya T."/>
            <person name="Hossain A.S."/>
            <person name="Chowdhury A."/>
            <person name="Snigdha A.R."/>
            <person name="Mortoza M.S."/>
            <person name="Matin S.A."/>
            <person name="Hoque S.M.E."/>
            <person name="Islam M.K."/>
            <person name="Roy D.K."/>
            <person name="Haider R."/>
            <person name="Moosa M.M."/>
            <person name="Elias S.M."/>
            <person name="Hasan A.M."/>
            <person name="Jahan S."/>
            <person name="Shafiuddin M."/>
            <person name="Mahmood N."/>
            <person name="Shommy N.S."/>
        </authorList>
    </citation>
    <scope>NUCLEOTIDE SEQUENCE [LARGE SCALE GENOMIC DNA]</scope>
    <source>
        <strain evidence="3">cv. O-4</strain>
    </source>
</reference>
<evidence type="ECO:0000313" key="3">
    <source>
        <dbReference type="Proteomes" id="UP000187203"/>
    </source>
</evidence>
<evidence type="ECO:0000256" key="1">
    <source>
        <dbReference type="SAM" id="Coils"/>
    </source>
</evidence>
<organism evidence="2 3">
    <name type="scientific">Corchorus olitorius</name>
    <dbReference type="NCBI Taxonomy" id="93759"/>
    <lineage>
        <taxon>Eukaryota</taxon>
        <taxon>Viridiplantae</taxon>
        <taxon>Streptophyta</taxon>
        <taxon>Embryophyta</taxon>
        <taxon>Tracheophyta</taxon>
        <taxon>Spermatophyta</taxon>
        <taxon>Magnoliopsida</taxon>
        <taxon>eudicotyledons</taxon>
        <taxon>Gunneridae</taxon>
        <taxon>Pentapetalae</taxon>
        <taxon>rosids</taxon>
        <taxon>malvids</taxon>
        <taxon>Malvales</taxon>
        <taxon>Malvaceae</taxon>
        <taxon>Grewioideae</taxon>
        <taxon>Apeibeae</taxon>
        <taxon>Corchorus</taxon>
    </lineage>
</organism>
<accession>A0A1R3J139</accession>
<dbReference type="Proteomes" id="UP000187203">
    <property type="component" value="Unassembled WGS sequence"/>
</dbReference>
<keyword evidence="3" id="KW-1185">Reference proteome</keyword>
<feature type="coiled-coil region" evidence="1">
    <location>
        <begin position="1"/>
        <end position="28"/>
    </location>
</feature>
<gene>
    <name evidence="2" type="ORF">COLO4_20232</name>
</gene>
<dbReference type="EMBL" id="AWUE01017051">
    <property type="protein sequence ID" value="OMO88548.1"/>
    <property type="molecule type" value="Genomic_DNA"/>
</dbReference>
<comment type="caution">
    <text evidence="2">The sequence shown here is derived from an EMBL/GenBank/DDBJ whole genome shotgun (WGS) entry which is preliminary data.</text>
</comment>
<sequence length="41" mass="4688">MANTLDNFRKAEEELEHLAEEKSQLDLEEKVVRCAIISTAL</sequence>